<dbReference type="Proteomes" id="UP000887116">
    <property type="component" value="Unassembled WGS sequence"/>
</dbReference>
<gene>
    <name evidence="2" type="primary">tc3a_380</name>
    <name evidence="2" type="ORF">TNCT_195091</name>
</gene>
<evidence type="ECO:0000313" key="3">
    <source>
        <dbReference type="Proteomes" id="UP000887116"/>
    </source>
</evidence>
<feature type="compositionally biased region" description="Basic and acidic residues" evidence="1">
    <location>
        <begin position="42"/>
        <end position="57"/>
    </location>
</feature>
<feature type="compositionally biased region" description="Basic residues" evidence="1">
    <location>
        <begin position="220"/>
        <end position="229"/>
    </location>
</feature>
<accession>A0A8X6L505</accession>
<sequence length="339" mass="37055">MDPASLENDLSPPQRSRIVDFRFTDPVRFLFEHMQGDSNKSNSEKISNDEWSKDRNSATKVPQTIERNALSPSLKGSYQDLYSGENVFTRVTPGLDKPEIPKTNSSHTTTGLAGNNTVPENNPDPLPPVQNSTLERNNIPTEGEGNRQSSSTRTQEQTNNVPSKANTFSSLVFRASKLEAVANNLARHRLSGNSTPGRRQEQSSAAKTPILKPPPLTRRLASRAFRRPGKPPLPLTPSATNRNLQPSTPLQAMTTGTKPSTATNPPTLKQPTPPPAPDSESESQGTVNTEDSEQEDPLQTLLHLCKKGDWQGVEGLIKQFSKTGIPSTLVDPVRNIICL</sequence>
<proteinExistence type="predicted"/>
<dbReference type="AlphaFoldDB" id="A0A8X6L505"/>
<comment type="caution">
    <text evidence="2">The sequence shown here is derived from an EMBL/GenBank/DDBJ whole genome shotgun (WGS) entry which is preliminary data.</text>
</comment>
<feature type="compositionally biased region" description="Polar residues" evidence="1">
    <location>
        <begin position="237"/>
        <end position="262"/>
    </location>
</feature>
<dbReference type="EMBL" id="BMAO01014735">
    <property type="protein sequence ID" value="GFQ96724.1"/>
    <property type="molecule type" value="Genomic_DNA"/>
</dbReference>
<evidence type="ECO:0000256" key="1">
    <source>
        <dbReference type="SAM" id="MobiDB-lite"/>
    </source>
</evidence>
<organism evidence="2 3">
    <name type="scientific">Trichonephila clavata</name>
    <name type="common">Joro spider</name>
    <name type="synonym">Nephila clavata</name>
    <dbReference type="NCBI Taxonomy" id="2740835"/>
    <lineage>
        <taxon>Eukaryota</taxon>
        <taxon>Metazoa</taxon>
        <taxon>Ecdysozoa</taxon>
        <taxon>Arthropoda</taxon>
        <taxon>Chelicerata</taxon>
        <taxon>Arachnida</taxon>
        <taxon>Araneae</taxon>
        <taxon>Araneomorphae</taxon>
        <taxon>Entelegynae</taxon>
        <taxon>Araneoidea</taxon>
        <taxon>Nephilidae</taxon>
        <taxon>Trichonephila</taxon>
    </lineage>
</organism>
<name>A0A8X6L505_TRICU</name>
<feature type="compositionally biased region" description="Polar residues" evidence="1">
    <location>
        <begin position="58"/>
        <end position="76"/>
    </location>
</feature>
<dbReference type="OrthoDB" id="6416390at2759"/>
<protein>
    <submittedName>
        <fullName evidence="2">Transposable element Tc3 transposase</fullName>
    </submittedName>
</protein>
<feature type="compositionally biased region" description="Polar residues" evidence="1">
    <location>
        <begin position="129"/>
        <end position="165"/>
    </location>
</feature>
<feature type="region of interest" description="Disordered" evidence="1">
    <location>
        <begin position="187"/>
        <end position="296"/>
    </location>
</feature>
<feature type="compositionally biased region" description="Polar residues" evidence="1">
    <location>
        <begin position="102"/>
        <end position="120"/>
    </location>
</feature>
<evidence type="ECO:0000313" key="2">
    <source>
        <dbReference type="EMBL" id="GFQ96724.1"/>
    </source>
</evidence>
<keyword evidence="3" id="KW-1185">Reference proteome</keyword>
<feature type="region of interest" description="Disordered" evidence="1">
    <location>
        <begin position="90"/>
        <end position="165"/>
    </location>
</feature>
<feature type="region of interest" description="Disordered" evidence="1">
    <location>
        <begin position="32"/>
        <end position="78"/>
    </location>
</feature>
<reference evidence="2" key="1">
    <citation type="submission" date="2020-07" db="EMBL/GenBank/DDBJ databases">
        <title>Multicomponent nature underlies the extraordinary mechanical properties of spider dragline silk.</title>
        <authorList>
            <person name="Kono N."/>
            <person name="Nakamura H."/>
            <person name="Mori M."/>
            <person name="Yoshida Y."/>
            <person name="Ohtoshi R."/>
            <person name="Malay A.D."/>
            <person name="Moran D.A.P."/>
            <person name="Tomita M."/>
            <person name="Numata K."/>
            <person name="Arakawa K."/>
        </authorList>
    </citation>
    <scope>NUCLEOTIDE SEQUENCE</scope>
</reference>
<feature type="compositionally biased region" description="Polar residues" evidence="1">
    <location>
        <begin position="191"/>
        <end position="206"/>
    </location>
</feature>